<evidence type="ECO:0000256" key="4">
    <source>
        <dbReference type="ARBA" id="ARBA00023163"/>
    </source>
</evidence>
<dbReference type="Pfam" id="PF02742">
    <property type="entry name" value="Fe_dep_repr_C"/>
    <property type="match status" value="1"/>
</dbReference>
<dbReference type="AlphaFoldDB" id="A0A9D1SH79"/>
<dbReference type="GO" id="GO:0003700">
    <property type="term" value="F:DNA-binding transcription factor activity"/>
    <property type="evidence" value="ECO:0007669"/>
    <property type="project" value="InterPro"/>
</dbReference>
<dbReference type="SUPFAM" id="SSF47979">
    <property type="entry name" value="Iron-dependent repressor protein, dimerization domain"/>
    <property type="match status" value="1"/>
</dbReference>
<dbReference type="GO" id="GO:0003677">
    <property type="term" value="F:DNA binding"/>
    <property type="evidence" value="ECO:0007669"/>
    <property type="project" value="UniProtKB-KW"/>
</dbReference>
<gene>
    <name evidence="6" type="ORF">IAC57_05425</name>
</gene>
<dbReference type="SMART" id="SM00529">
    <property type="entry name" value="HTH_DTXR"/>
    <property type="match status" value="1"/>
</dbReference>
<evidence type="ECO:0000256" key="3">
    <source>
        <dbReference type="ARBA" id="ARBA00023125"/>
    </source>
</evidence>
<sequence>MAAGERRNNQSEEDYLETILILGVQLPVVHRIEVAKRLKVSQAAVNKAVKLLCARGYVYEDGKHLFLTESGKAYASAVYERHCIIRDYLLARGISPENAESDACKMEHLISEETFQMMKRGLPGQ</sequence>
<organism evidence="6 7">
    <name type="scientific">Candidatus Scatosoma pullistercoris</name>
    <dbReference type="NCBI Taxonomy" id="2840934"/>
    <lineage>
        <taxon>Bacteria</taxon>
        <taxon>Bacillati</taxon>
        <taxon>Bacillota</taxon>
        <taxon>Clostridia</taxon>
        <taxon>Candidatus Scatosoma</taxon>
    </lineage>
</organism>
<evidence type="ECO:0000256" key="2">
    <source>
        <dbReference type="ARBA" id="ARBA00023015"/>
    </source>
</evidence>
<evidence type="ECO:0000259" key="5">
    <source>
        <dbReference type="PROSITE" id="PS50944"/>
    </source>
</evidence>
<evidence type="ECO:0000313" key="6">
    <source>
        <dbReference type="EMBL" id="HIU59528.1"/>
    </source>
</evidence>
<dbReference type="Pfam" id="PF01325">
    <property type="entry name" value="Fe_dep_repress"/>
    <property type="match status" value="1"/>
</dbReference>
<accession>A0A9D1SH79</accession>
<dbReference type="InterPro" id="IPR036388">
    <property type="entry name" value="WH-like_DNA-bd_sf"/>
</dbReference>
<dbReference type="InterPro" id="IPR036421">
    <property type="entry name" value="Fe_dep_repressor_sf"/>
</dbReference>
<dbReference type="EMBL" id="DVMZ01000143">
    <property type="protein sequence ID" value="HIU59528.1"/>
    <property type="molecule type" value="Genomic_DNA"/>
</dbReference>
<dbReference type="InterPro" id="IPR022687">
    <property type="entry name" value="HTH_DTXR"/>
</dbReference>
<keyword evidence="4" id="KW-0804">Transcription</keyword>
<evidence type="ECO:0000256" key="1">
    <source>
        <dbReference type="ARBA" id="ARBA00007871"/>
    </source>
</evidence>
<feature type="domain" description="HTH dtxR-type" evidence="5">
    <location>
        <begin position="10"/>
        <end position="68"/>
    </location>
</feature>
<dbReference type="PANTHER" id="PTHR33238">
    <property type="entry name" value="IRON (METAL) DEPENDENT REPRESSOR, DTXR FAMILY"/>
    <property type="match status" value="1"/>
</dbReference>
<protein>
    <submittedName>
        <fullName evidence="6">Metal-dependent transcriptional regulator</fullName>
    </submittedName>
</protein>
<dbReference type="Gene3D" id="1.10.60.10">
    <property type="entry name" value="Iron dependent repressor, metal binding and dimerisation domain"/>
    <property type="match status" value="1"/>
</dbReference>
<keyword evidence="3" id="KW-0238">DNA-binding</keyword>
<dbReference type="PANTHER" id="PTHR33238:SF7">
    <property type="entry name" value="IRON-DEPENDENT TRANSCRIPTIONAL REGULATOR"/>
    <property type="match status" value="1"/>
</dbReference>
<dbReference type="InterPro" id="IPR036390">
    <property type="entry name" value="WH_DNA-bd_sf"/>
</dbReference>
<name>A0A9D1SH79_9FIRM</name>
<dbReference type="GO" id="GO:0046914">
    <property type="term" value="F:transition metal ion binding"/>
    <property type="evidence" value="ECO:0007669"/>
    <property type="project" value="InterPro"/>
</dbReference>
<reference evidence="6" key="2">
    <citation type="journal article" date="2021" name="PeerJ">
        <title>Extensive microbial diversity within the chicken gut microbiome revealed by metagenomics and culture.</title>
        <authorList>
            <person name="Gilroy R."/>
            <person name="Ravi A."/>
            <person name="Getino M."/>
            <person name="Pursley I."/>
            <person name="Horton D.L."/>
            <person name="Alikhan N.F."/>
            <person name="Baker D."/>
            <person name="Gharbi K."/>
            <person name="Hall N."/>
            <person name="Watson M."/>
            <person name="Adriaenssens E.M."/>
            <person name="Foster-Nyarko E."/>
            <person name="Jarju S."/>
            <person name="Secka A."/>
            <person name="Antonio M."/>
            <person name="Oren A."/>
            <person name="Chaudhuri R.R."/>
            <person name="La Ragione R."/>
            <person name="Hildebrand F."/>
            <person name="Pallen M.J."/>
        </authorList>
    </citation>
    <scope>NUCLEOTIDE SEQUENCE</scope>
    <source>
        <strain evidence="6">11687</strain>
    </source>
</reference>
<keyword evidence="2" id="KW-0805">Transcription regulation</keyword>
<dbReference type="Gene3D" id="1.10.10.10">
    <property type="entry name" value="Winged helix-like DNA-binding domain superfamily/Winged helix DNA-binding domain"/>
    <property type="match status" value="1"/>
</dbReference>
<dbReference type="InterPro" id="IPR001367">
    <property type="entry name" value="Fe_dep_repressor"/>
</dbReference>
<dbReference type="PROSITE" id="PS50944">
    <property type="entry name" value="HTH_DTXR"/>
    <property type="match status" value="1"/>
</dbReference>
<dbReference type="GO" id="GO:0046983">
    <property type="term" value="F:protein dimerization activity"/>
    <property type="evidence" value="ECO:0007669"/>
    <property type="project" value="InterPro"/>
</dbReference>
<dbReference type="InterPro" id="IPR050536">
    <property type="entry name" value="DtxR_MntR_Metal-Reg"/>
</dbReference>
<dbReference type="InterPro" id="IPR022689">
    <property type="entry name" value="Iron_dep_repressor"/>
</dbReference>
<comment type="caution">
    <text evidence="6">The sequence shown here is derived from an EMBL/GenBank/DDBJ whole genome shotgun (WGS) entry which is preliminary data.</text>
</comment>
<reference evidence="6" key="1">
    <citation type="submission" date="2020-10" db="EMBL/GenBank/DDBJ databases">
        <authorList>
            <person name="Gilroy R."/>
        </authorList>
    </citation>
    <scope>NUCLEOTIDE SEQUENCE</scope>
    <source>
        <strain evidence="6">11687</strain>
    </source>
</reference>
<dbReference type="SUPFAM" id="SSF46785">
    <property type="entry name" value="Winged helix' DNA-binding domain"/>
    <property type="match status" value="1"/>
</dbReference>
<evidence type="ECO:0000313" key="7">
    <source>
        <dbReference type="Proteomes" id="UP000824081"/>
    </source>
</evidence>
<comment type="similarity">
    <text evidence="1">Belongs to the DtxR/MntR family.</text>
</comment>
<dbReference type="Proteomes" id="UP000824081">
    <property type="component" value="Unassembled WGS sequence"/>
</dbReference>
<proteinExistence type="inferred from homology"/>